<dbReference type="InterPro" id="IPR000667">
    <property type="entry name" value="Peptidase_S13"/>
</dbReference>
<protein>
    <submittedName>
        <fullName evidence="3">D-alanyl-D-alanine carboxypeptidase</fullName>
        <ecNumber evidence="3">3.4.16.4</ecNumber>
    </submittedName>
</protein>
<dbReference type="PROSITE" id="PS51257">
    <property type="entry name" value="PROKAR_LIPOPROTEIN"/>
    <property type="match status" value="1"/>
</dbReference>
<comment type="caution">
    <text evidence="3">The sequence shown here is derived from an EMBL/GenBank/DDBJ whole genome shotgun (WGS) entry which is preliminary data.</text>
</comment>
<dbReference type="EC" id="3.4.16.4" evidence="3"/>
<proteinExistence type="inferred from homology"/>
<keyword evidence="3" id="KW-0121">Carboxypeptidase</keyword>
<dbReference type="SUPFAM" id="SSF56601">
    <property type="entry name" value="beta-lactamase/transpeptidase-like"/>
    <property type="match status" value="1"/>
</dbReference>
<evidence type="ECO:0000313" key="4">
    <source>
        <dbReference type="Proteomes" id="UP001595616"/>
    </source>
</evidence>
<comment type="similarity">
    <text evidence="1">Belongs to the peptidase S13 family.</text>
</comment>
<evidence type="ECO:0000256" key="2">
    <source>
        <dbReference type="ARBA" id="ARBA00022801"/>
    </source>
</evidence>
<dbReference type="Pfam" id="PF02113">
    <property type="entry name" value="Peptidase_S13"/>
    <property type="match status" value="2"/>
</dbReference>
<dbReference type="InterPro" id="IPR012338">
    <property type="entry name" value="Beta-lactam/transpept-like"/>
</dbReference>
<dbReference type="PANTHER" id="PTHR30023:SF0">
    <property type="entry name" value="PENICILLIN-SENSITIVE CARBOXYPEPTIDASE A"/>
    <property type="match status" value="1"/>
</dbReference>
<evidence type="ECO:0000256" key="1">
    <source>
        <dbReference type="ARBA" id="ARBA00006096"/>
    </source>
</evidence>
<sequence length="427" mass="47598">MKTYSLIIGLALSLASCIGQGPRLQNQVNLEKVVAENNLGENHHWGLMLFDPQTGETVYSKNANMYFVPASNVKILTLFASLQVYGDSLPAMKYIQKGDSTVFWGLGGPGLFHPYLPDINPFGKLKSGSNLFFSGVNFREQKLGSGWSWDDYNDDYQVERGSLPVFGNILKATQEKNYISYTPNLSFFNSKTESEITEIKRDLNKNDFGLPVNFKKNQDVPFVTSDSLTLAILNKTLGTEIKRSSLVSEKNAEIIYGYKADTVYRRMMQISDNMLAEQLLLGTSSTFSDTLSTTHAIAYFQKNYLANTPQKIKWVDGSGLSRYNLITPETLVYILNQLWQKTDHDYLLSLLASSEAEGTLKNLYGNQKAAIFAKSGSMSGVYNQSGYMYTATGRLLIFSVMNNNFTASVSQVRKATSKLISELSSSL</sequence>
<keyword evidence="2 3" id="KW-0378">Hydrolase</keyword>
<keyword evidence="4" id="KW-1185">Reference proteome</keyword>
<accession>A0ABV7YXM7</accession>
<name>A0ABV7YXM7_9BACT</name>
<organism evidence="3 4">
    <name type="scientific">Lacihabitans lacunae</name>
    <dbReference type="NCBI Taxonomy" id="1028214"/>
    <lineage>
        <taxon>Bacteria</taxon>
        <taxon>Pseudomonadati</taxon>
        <taxon>Bacteroidota</taxon>
        <taxon>Cytophagia</taxon>
        <taxon>Cytophagales</taxon>
        <taxon>Leadbetterellaceae</taxon>
        <taxon>Lacihabitans</taxon>
    </lineage>
</organism>
<dbReference type="EMBL" id="JBHRYQ010000001">
    <property type="protein sequence ID" value="MFC3811691.1"/>
    <property type="molecule type" value="Genomic_DNA"/>
</dbReference>
<dbReference type="Gene3D" id="3.40.710.10">
    <property type="entry name" value="DD-peptidase/beta-lactamase superfamily"/>
    <property type="match status" value="2"/>
</dbReference>
<dbReference type="Proteomes" id="UP001595616">
    <property type="component" value="Unassembled WGS sequence"/>
</dbReference>
<dbReference type="PANTHER" id="PTHR30023">
    <property type="entry name" value="D-ALANYL-D-ALANINE CARBOXYPEPTIDASE"/>
    <property type="match status" value="1"/>
</dbReference>
<gene>
    <name evidence="3" type="ORF">ACFOOI_13595</name>
</gene>
<keyword evidence="3" id="KW-0645">Protease</keyword>
<evidence type="ECO:0000313" key="3">
    <source>
        <dbReference type="EMBL" id="MFC3811691.1"/>
    </source>
</evidence>
<reference evidence="4" key="1">
    <citation type="journal article" date="2019" name="Int. J. Syst. Evol. Microbiol.">
        <title>The Global Catalogue of Microorganisms (GCM) 10K type strain sequencing project: providing services to taxonomists for standard genome sequencing and annotation.</title>
        <authorList>
            <consortium name="The Broad Institute Genomics Platform"/>
            <consortium name="The Broad Institute Genome Sequencing Center for Infectious Disease"/>
            <person name="Wu L."/>
            <person name="Ma J."/>
        </authorList>
    </citation>
    <scope>NUCLEOTIDE SEQUENCE [LARGE SCALE GENOMIC DNA]</scope>
    <source>
        <strain evidence="4">CECT 7956</strain>
    </source>
</reference>
<dbReference type="PRINTS" id="PR00922">
    <property type="entry name" value="DADACBPTASE3"/>
</dbReference>
<dbReference type="RefSeq" id="WP_379838531.1">
    <property type="nucleotide sequence ID" value="NZ_JBHRYQ010000001.1"/>
</dbReference>
<dbReference type="GO" id="GO:0009002">
    <property type="term" value="F:serine-type D-Ala-D-Ala carboxypeptidase activity"/>
    <property type="evidence" value="ECO:0007669"/>
    <property type="project" value="UniProtKB-EC"/>
</dbReference>